<feature type="transmembrane region" description="Helical" evidence="1">
    <location>
        <begin position="70"/>
        <end position="90"/>
    </location>
</feature>
<name>A7IVC0_PBCVM</name>
<evidence type="ECO:0000313" key="3">
    <source>
        <dbReference type="Proteomes" id="UP000246715"/>
    </source>
</evidence>
<keyword evidence="1" id="KW-0472">Membrane</keyword>
<dbReference type="Proteomes" id="UP000246715">
    <property type="component" value="Segment"/>
</dbReference>
<evidence type="ECO:0000256" key="1">
    <source>
        <dbReference type="SAM" id="Phobius"/>
    </source>
</evidence>
<dbReference type="EMBL" id="DQ491001">
    <property type="protein sequence ID" value="ABT14294.1"/>
    <property type="molecule type" value="Genomic_DNA"/>
</dbReference>
<reference evidence="2 3" key="1">
    <citation type="journal article" date="2007" name="Virology">
        <title>Sequence and annotation of the 314-kb MT325 and the 321-kb FR483 viruses that infect Chlorella Pbi.</title>
        <authorList>
            <person name="Fitzgerald L.A."/>
            <person name="Graves M.V."/>
            <person name="Li X."/>
            <person name="Feldblyum T."/>
            <person name="Hartigan J."/>
            <person name="Van Etten J.L."/>
        </authorList>
    </citation>
    <scope>NUCLEOTIDE SEQUENCE [LARGE SCALE GENOMIC DNA]</scope>
    <source>
        <strain evidence="2 3">MT325</strain>
    </source>
</reference>
<organismHost>
    <name type="scientific">Paramecium bursaria</name>
    <dbReference type="NCBI Taxonomy" id="74790"/>
</organismHost>
<proteinExistence type="predicted"/>
<feature type="transmembrane region" description="Helical" evidence="1">
    <location>
        <begin position="40"/>
        <end position="58"/>
    </location>
</feature>
<gene>
    <name evidence="2" type="primary">M740L</name>
    <name evidence="2" type="ORF">MT325_M740L</name>
</gene>
<sequence>MDAFLLTQALEQPMETYTDKMYKGDKIVIVEKKGFSFMKMLQLILSLAISAYAAYLSWNCSVGEPGFIRILSALFAWFFGVLYILFYIMFKSKSCAM</sequence>
<keyword evidence="1" id="KW-0812">Transmembrane</keyword>
<evidence type="ECO:0000313" key="2">
    <source>
        <dbReference type="EMBL" id="ABT14294.1"/>
    </source>
</evidence>
<organism evidence="2 3">
    <name type="scientific">Paramecium bursaria Chlorella virus MT325</name>
    <name type="common">PBCV-MT325</name>
    <dbReference type="NCBI Taxonomy" id="346932"/>
    <lineage>
        <taxon>Viruses</taxon>
        <taxon>Varidnaviria</taxon>
        <taxon>Bamfordvirae</taxon>
        <taxon>Nucleocytoviricota</taxon>
        <taxon>Megaviricetes</taxon>
        <taxon>Algavirales</taxon>
        <taxon>Phycodnaviridae</taxon>
        <taxon>Chlorovirus</taxon>
        <taxon>Chlorovirus conductrix</taxon>
        <taxon>Paramecium bursaria Chlorella virus A1</taxon>
    </lineage>
</organism>
<keyword evidence="1" id="KW-1133">Transmembrane helix</keyword>
<protein>
    <submittedName>
        <fullName evidence="2">Uncharacterized protein M740L</fullName>
    </submittedName>
</protein>
<accession>A7IVC0</accession>